<evidence type="ECO:0000256" key="1">
    <source>
        <dbReference type="ARBA" id="ARBA00008416"/>
    </source>
</evidence>
<feature type="domain" description="Quercetin 2,3-dioxygenase C-terminal cupin" evidence="5">
    <location>
        <begin position="148"/>
        <end position="232"/>
    </location>
</feature>
<dbReference type="PIRSF" id="PIRSF006232">
    <property type="entry name" value="Pirin"/>
    <property type="match status" value="1"/>
</dbReference>
<comment type="similarity">
    <text evidence="1 3">Belongs to the pirin family.</text>
</comment>
<name>A0A015W7G3_BACFG</name>
<dbReference type="Gene3D" id="2.60.120.10">
    <property type="entry name" value="Jelly Rolls"/>
    <property type="match status" value="2"/>
</dbReference>
<dbReference type="PATRIC" id="fig|1339315.3.peg.602"/>
<dbReference type="AlphaFoldDB" id="A0A015W7G3"/>
<sequence>MKKVVHRSDTRGRSVYDWLDSHHSFSFDEYYNPERVHFGALRVLNDDRVAPGEGFQTHPHKNMEIVSIPLKGFLAHGDSKKNNRTITVGDIQVMSAGTGIYHSEMNGSKSEPVEFLQIWIIPKERNTHPLYQDYDIRGLLKKDELAFILSPDGSTPAKLLQDTWFSMGEIGAGKTVEYTLHGTDMGVYVFLIEGEVKIDDVILTRRDGLGISEIKNFEIETLKDSKILLIEVPM</sequence>
<accession>A0A015W7G3</accession>
<proteinExistence type="inferred from homology"/>
<feature type="binding site" evidence="2">
    <location>
        <position position="58"/>
    </location>
    <ligand>
        <name>Fe cation</name>
        <dbReference type="ChEBI" id="CHEBI:24875"/>
    </ligand>
</feature>
<evidence type="ECO:0000256" key="2">
    <source>
        <dbReference type="PIRSR" id="PIRSR006232-1"/>
    </source>
</evidence>
<dbReference type="EMBL" id="JGCY01000158">
    <property type="protein sequence ID" value="EXY76440.1"/>
    <property type="molecule type" value="Genomic_DNA"/>
</dbReference>
<dbReference type="Pfam" id="PF02678">
    <property type="entry name" value="Pirin"/>
    <property type="match status" value="1"/>
</dbReference>
<dbReference type="PANTHER" id="PTHR43212">
    <property type="entry name" value="QUERCETIN 2,3-DIOXYGENASE"/>
    <property type="match status" value="1"/>
</dbReference>
<dbReference type="RefSeq" id="WP_022348510.1">
    <property type="nucleotide sequence ID" value="NZ_JGCY01000158.1"/>
</dbReference>
<keyword evidence="2" id="KW-0408">Iron</keyword>
<dbReference type="InterPro" id="IPR011051">
    <property type="entry name" value="RmlC_Cupin_sf"/>
</dbReference>
<dbReference type="InterPro" id="IPR012093">
    <property type="entry name" value="Pirin"/>
</dbReference>
<dbReference type="InterPro" id="IPR041602">
    <property type="entry name" value="Quercetinase_C"/>
</dbReference>
<comment type="cofactor">
    <cofactor evidence="2">
        <name>Fe cation</name>
        <dbReference type="ChEBI" id="CHEBI:24875"/>
    </cofactor>
    <text evidence="2">Binds 1 Fe cation per subunit.</text>
</comment>
<reference evidence="6 7" key="1">
    <citation type="submission" date="2014-02" db="EMBL/GenBank/DDBJ databases">
        <authorList>
            <person name="Sears C."/>
            <person name="Carroll K."/>
            <person name="Sack B.R."/>
            <person name="Qadri F."/>
            <person name="Myers L.L."/>
            <person name="Chung G.-T."/>
            <person name="Escheverria P."/>
            <person name="Fraser C.M."/>
            <person name="Sadzewicz L."/>
            <person name="Shefchek K.A."/>
            <person name="Tallon L."/>
            <person name="Das S.P."/>
            <person name="Daugherty S."/>
            <person name="Mongodin E.F."/>
        </authorList>
    </citation>
    <scope>NUCLEOTIDE SEQUENCE [LARGE SCALE GENOMIC DNA]</scope>
    <source>
        <strain evidence="7">3988T(B)14</strain>
    </source>
</reference>
<dbReference type="SUPFAM" id="SSF51182">
    <property type="entry name" value="RmlC-like cupins"/>
    <property type="match status" value="1"/>
</dbReference>
<comment type="caution">
    <text evidence="6">The sequence shown here is derived from an EMBL/GenBank/DDBJ whole genome shotgun (WGS) entry which is preliminary data.</text>
</comment>
<protein>
    <submittedName>
        <fullName evidence="6">Pirin family protein</fullName>
    </submittedName>
</protein>
<feature type="binding site" evidence="2">
    <location>
        <position position="102"/>
    </location>
    <ligand>
        <name>Fe cation</name>
        <dbReference type="ChEBI" id="CHEBI:24875"/>
    </ligand>
</feature>
<keyword evidence="2" id="KW-0479">Metal-binding</keyword>
<dbReference type="InterPro" id="IPR003829">
    <property type="entry name" value="Pirin_N_dom"/>
</dbReference>
<dbReference type="GO" id="GO:0046872">
    <property type="term" value="F:metal ion binding"/>
    <property type="evidence" value="ECO:0007669"/>
    <property type="project" value="UniProtKB-KW"/>
</dbReference>
<evidence type="ECO:0000256" key="3">
    <source>
        <dbReference type="RuleBase" id="RU003457"/>
    </source>
</evidence>
<dbReference type="Proteomes" id="UP000020529">
    <property type="component" value="Unassembled WGS sequence"/>
</dbReference>
<feature type="binding site" evidence="2">
    <location>
        <position position="60"/>
    </location>
    <ligand>
        <name>Fe cation</name>
        <dbReference type="ChEBI" id="CHEBI:24875"/>
    </ligand>
</feature>
<evidence type="ECO:0000313" key="6">
    <source>
        <dbReference type="EMBL" id="EXY76440.1"/>
    </source>
</evidence>
<evidence type="ECO:0000259" key="5">
    <source>
        <dbReference type="Pfam" id="PF17954"/>
    </source>
</evidence>
<dbReference type="CDD" id="cd02910">
    <property type="entry name" value="cupin_Yhhw_N"/>
    <property type="match status" value="1"/>
</dbReference>
<dbReference type="InterPro" id="IPR014710">
    <property type="entry name" value="RmlC-like_jellyroll"/>
</dbReference>
<dbReference type="Pfam" id="PF17954">
    <property type="entry name" value="Pirin_C_2"/>
    <property type="match status" value="1"/>
</dbReference>
<dbReference type="PANTHER" id="PTHR43212:SF3">
    <property type="entry name" value="QUERCETIN 2,3-DIOXYGENASE"/>
    <property type="match status" value="1"/>
</dbReference>
<evidence type="ECO:0000313" key="7">
    <source>
        <dbReference type="Proteomes" id="UP000020529"/>
    </source>
</evidence>
<feature type="domain" description="Pirin N-terminal" evidence="4">
    <location>
        <begin position="11"/>
        <end position="120"/>
    </location>
</feature>
<organism evidence="6 7">
    <name type="scientific">Bacteroides fragilis str. 3988T(B)14</name>
    <dbReference type="NCBI Taxonomy" id="1339315"/>
    <lineage>
        <taxon>Bacteria</taxon>
        <taxon>Pseudomonadati</taxon>
        <taxon>Bacteroidota</taxon>
        <taxon>Bacteroidia</taxon>
        <taxon>Bacteroidales</taxon>
        <taxon>Bacteroidaceae</taxon>
        <taxon>Bacteroides</taxon>
    </lineage>
</organism>
<evidence type="ECO:0000259" key="4">
    <source>
        <dbReference type="Pfam" id="PF02678"/>
    </source>
</evidence>
<gene>
    <name evidence="6" type="ORF">M124_4686</name>
</gene>
<feature type="binding site" evidence="2">
    <location>
        <position position="104"/>
    </location>
    <ligand>
        <name>Fe cation</name>
        <dbReference type="ChEBI" id="CHEBI:24875"/>
    </ligand>
</feature>